<accession>A0A9E3LTI6</accession>
<keyword evidence="1" id="KW-0812">Transmembrane</keyword>
<protein>
    <submittedName>
        <fullName evidence="2">Uncharacterized protein</fullName>
    </submittedName>
</protein>
<dbReference type="EMBL" id="JAHHHW010000089">
    <property type="protein sequence ID" value="MBW4432628.1"/>
    <property type="molecule type" value="Genomic_DNA"/>
</dbReference>
<sequence length="245" mass="27567">MTFETVASIDFQALNKRDLKRLCTLARDEWGKPIDLRSSALQMAEYLELYRQWKLNQKIEETKAVEQVEEVTTPEIAEVETVDEVVEVAIAPQEEEAAPTPSNFEGINDAPLGEPIASSPLTCDVLNHQACELPEQRNVAADFIHEKSYWEQWNEIYSSAIASLQPKPQSQTVPQTIQPEADVSAKVVGLMAIAFLALMVDGILWIVKEVQQRRLVQRSFSAAMLVVQRHRPRAKGFRPALLVNS</sequence>
<comment type="caution">
    <text evidence="2">The sequence shown here is derived from an EMBL/GenBank/DDBJ whole genome shotgun (WGS) entry which is preliminary data.</text>
</comment>
<feature type="transmembrane region" description="Helical" evidence="1">
    <location>
        <begin position="187"/>
        <end position="207"/>
    </location>
</feature>
<evidence type="ECO:0000313" key="3">
    <source>
        <dbReference type="Proteomes" id="UP000813215"/>
    </source>
</evidence>
<name>A0A9E3LTI6_9NOST</name>
<evidence type="ECO:0000256" key="1">
    <source>
        <dbReference type="SAM" id="Phobius"/>
    </source>
</evidence>
<reference evidence="2" key="2">
    <citation type="journal article" date="2022" name="Microbiol. Resour. Announc.">
        <title>Metagenome Sequencing to Explore Phylogenomics of Terrestrial Cyanobacteria.</title>
        <authorList>
            <person name="Ward R.D."/>
            <person name="Stajich J.E."/>
            <person name="Johansen J.R."/>
            <person name="Huntemann M."/>
            <person name="Clum A."/>
            <person name="Foster B."/>
            <person name="Foster B."/>
            <person name="Roux S."/>
            <person name="Palaniappan K."/>
            <person name="Varghese N."/>
            <person name="Mukherjee S."/>
            <person name="Reddy T.B.K."/>
            <person name="Daum C."/>
            <person name="Copeland A."/>
            <person name="Chen I.A."/>
            <person name="Ivanova N.N."/>
            <person name="Kyrpides N.C."/>
            <person name="Shapiro N."/>
            <person name="Eloe-Fadrosh E.A."/>
            <person name="Pietrasiak N."/>
        </authorList>
    </citation>
    <scope>NUCLEOTIDE SEQUENCE</scope>
    <source>
        <strain evidence="2">HA4357-MV3</strain>
    </source>
</reference>
<proteinExistence type="predicted"/>
<dbReference type="AlphaFoldDB" id="A0A9E3LTI6"/>
<keyword evidence="1" id="KW-1133">Transmembrane helix</keyword>
<reference evidence="2" key="1">
    <citation type="submission" date="2021-05" db="EMBL/GenBank/DDBJ databases">
        <authorList>
            <person name="Pietrasiak N."/>
            <person name="Ward R."/>
            <person name="Stajich J.E."/>
            <person name="Kurbessoian T."/>
        </authorList>
    </citation>
    <scope>NUCLEOTIDE SEQUENCE</scope>
    <source>
        <strain evidence="2">HA4357-MV3</strain>
    </source>
</reference>
<gene>
    <name evidence="2" type="ORF">KME28_13070</name>
</gene>
<organism evidence="2 3">
    <name type="scientific">Pelatocladus maniniholoensis HA4357-MV3</name>
    <dbReference type="NCBI Taxonomy" id="1117104"/>
    <lineage>
        <taxon>Bacteria</taxon>
        <taxon>Bacillati</taxon>
        <taxon>Cyanobacteriota</taxon>
        <taxon>Cyanophyceae</taxon>
        <taxon>Nostocales</taxon>
        <taxon>Nostocaceae</taxon>
        <taxon>Pelatocladus</taxon>
    </lineage>
</organism>
<evidence type="ECO:0000313" key="2">
    <source>
        <dbReference type="EMBL" id="MBW4432628.1"/>
    </source>
</evidence>
<dbReference type="Proteomes" id="UP000813215">
    <property type="component" value="Unassembled WGS sequence"/>
</dbReference>
<keyword evidence="1" id="KW-0472">Membrane</keyword>